<protein>
    <submittedName>
        <fullName evidence="1">Protein kinase domain-containing protein</fullName>
    </submittedName>
</protein>
<reference evidence="2" key="1">
    <citation type="journal article" date="2023" name="Hortic. Res.">
        <title>A chromosome-level phased genome enabling allele-level studies in sweet orange: a case study on citrus Huanglongbing tolerance.</title>
        <authorList>
            <person name="Wu B."/>
            <person name="Yu Q."/>
            <person name="Deng Z."/>
            <person name="Duan Y."/>
            <person name="Luo F."/>
            <person name="Gmitter F. Jr."/>
        </authorList>
    </citation>
    <scope>NUCLEOTIDE SEQUENCE [LARGE SCALE GENOMIC DNA]</scope>
    <source>
        <strain evidence="2">cv. Valencia</strain>
    </source>
</reference>
<evidence type="ECO:0000313" key="2">
    <source>
        <dbReference type="Proteomes" id="UP000829398"/>
    </source>
</evidence>
<dbReference type="EMBL" id="CM039172">
    <property type="protein sequence ID" value="KAH9780823.1"/>
    <property type="molecule type" value="Genomic_DNA"/>
</dbReference>
<accession>A0ACB8M5Q7</accession>
<keyword evidence="2" id="KW-1185">Reference proteome</keyword>
<name>A0ACB8M5Q7_CITSI</name>
<proteinExistence type="predicted"/>
<keyword evidence="1" id="KW-0808">Transferase</keyword>
<keyword evidence="1" id="KW-0418">Kinase</keyword>
<sequence length="1064" mass="119044">MRVFSTRKKNCYSIKVDEDGGRVLLRASFYYGNYDGKDSPPVFDLQFDGNFWTTVNTSFSSYDVLSYETIYVVKRNFTSTCVAQTKPGQLPFISAIEVRSLGVNMYSQIPSNLALHLIQRAAFGGNQTIIRTTQSKFTLRHWIVTNLIFVRLAANHVDARHQELMLELRTNNDPPETVLKNAVVSLSTSEIIVLLTDLSEKPTPIYIAPDFSEVLLLLNTTQKRSFQLCVDNKPISDPIIPLFGSASEAYVTNRIAFASNSFSIQATTASTLPPLLNAMEIYTGCDRLTNGTNVNDVEGLAVVQSGLKVLQEWRGDPCLPSPYTWDWVQCSSDPIPRVTALNLSGYGLSGSLPDFSSMDALQTIDLSNNSFSRNIPDFRGTLPTLNIIHKFQSKRDETLLLQTDLSKANTVIPKPIQWKDVNLPEEWILEGIAPPAVPKQLEPNTELQNVTQYSDGKVKLSFRRSNSTRFSDRESCSSIPSLERKFTKIPSVINLPFQSQPRFSTSDLPSSSIRSVDYTTKVPHPIYISSQHEQRQEEKEPSPPTSPTFSAVTENIAPDTPQSSKIGVLNLDQVSIASSDLEAFTEEPVPEANKIHWELALPTSKSPPDLTIDNRPNALNQSRYNASSVYEWNIDGMSEYNILGVLQQMTMAANAYKTQSGTSDKAIAEILIAGFTGQLKGWWDHLLTKLQQLDIFNAIQTDENGAPILDEFNNPIQDAVATLILTISLHFIGDPSHLRDKNAELLHNLRMNKRLQELDLNEEILSKIAPLLAESSDSESSMSGDSDPLQVDELFESDTSASSSSDSDSDSYLKKINVLTKDQEIFLELVKHISDPNLQKEFLDKLLKTMDSNKAETSKVPIVKKNSYDLTEILDKKKTKKSTPSIQDLQKEIKDIKLEIKDLKEKQKSDSNTIQLLLQKQLQDNSDNESTPDDDDQKVENIKAPFPGTGSGTVYAPKPLDVCVARLAKEPNNYLVIIWTSAARFRRERAIFFPKSIKLLHIHWFHLNNFTITTFKIATRTASPGSHRGRLRNHHFSTGATALVKDQTVFGFRNFAISINCGFI</sequence>
<evidence type="ECO:0000313" key="1">
    <source>
        <dbReference type="EMBL" id="KAH9780823.1"/>
    </source>
</evidence>
<comment type="caution">
    <text evidence="1">The sequence shown here is derived from an EMBL/GenBank/DDBJ whole genome shotgun (WGS) entry which is preliminary data.</text>
</comment>
<organism evidence="1 2">
    <name type="scientific">Citrus sinensis</name>
    <name type="common">Sweet orange</name>
    <name type="synonym">Citrus aurantium var. sinensis</name>
    <dbReference type="NCBI Taxonomy" id="2711"/>
    <lineage>
        <taxon>Eukaryota</taxon>
        <taxon>Viridiplantae</taxon>
        <taxon>Streptophyta</taxon>
        <taxon>Embryophyta</taxon>
        <taxon>Tracheophyta</taxon>
        <taxon>Spermatophyta</taxon>
        <taxon>Magnoliopsida</taxon>
        <taxon>eudicotyledons</taxon>
        <taxon>Gunneridae</taxon>
        <taxon>Pentapetalae</taxon>
        <taxon>rosids</taxon>
        <taxon>malvids</taxon>
        <taxon>Sapindales</taxon>
        <taxon>Rutaceae</taxon>
        <taxon>Aurantioideae</taxon>
        <taxon>Citrus</taxon>
    </lineage>
</organism>
<dbReference type="Proteomes" id="UP000829398">
    <property type="component" value="Chromosome 3"/>
</dbReference>
<gene>
    <name evidence="1" type="ORF">KPL71_008234</name>
</gene>